<accession>A0A0Q2LP91</accession>
<dbReference type="Proteomes" id="UP000051677">
    <property type="component" value="Unassembled WGS sequence"/>
</dbReference>
<sequence length="381" mass="40986">MANDANGQWIGLGVGDVDSADTPRDAPNWGAIQLLTAKLHDKYQWARDLGVVAQPNYDDLVARAVEQFCQRTGLPIIRDPVGRAVANLAVRQRLGSYPAPGTRDRVRSGSAPMLPIMFTVEGHQSDMFAGPVAGTASQLEGEGLCRHQPIGYNNAAFPFDNASGENELARLVGATVMDNGVPFPAGTKWVLGIFSQGAIVGFDFWMDHLAPGKPLEWREADLLGVLAYGNPCRQTGSIAAWAAGGIKKTGTHGLDPYRRFGLPGFPVKPDNWMDVYREGDIFAENGDDDASKAKAAVYQAVARGDILSDPISLAFQISKLFSRPVEEIWAIIEAIISGVVFLHDKPNPHYSPYDIGGGVDWVRGLLTGRLAAPRAADPVNA</sequence>
<name>A0A0Q2LP91_MYCGO</name>
<dbReference type="Gene3D" id="3.40.50.1820">
    <property type="entry name" value="alpha/beta hydrolase"/>
    <property type="match status" value="1"/>
</dbReference>
<proteinExistence type="predicted"/>
<reference evidence="1 2" key="1">
    <citation type="submission" date="2015-10" db="EMBL/GenBank/DDBJ databases">
        <title>Mycobacterium gordonae draft genome assembly.</title>
        <authorList>
            <person name="Ustinova V."/>
            <person name="Smirnova T."/>
            <person name="Blagodatskikh K."/>
            <person name="Varlamov D."/>
            <person name="Larionova E."/>
            <person name="Chernousova L."/>
        </authorList>
    </citation>
    <scope>NUCLEOTIDE SEQUENCE [LARGE SCALE GENOMIC DNA]</scope>
    <source>
        <strain evidence="1 2">CTRI 14-8773</strain>
    </source>
</reference>
<evidence type="ECO:0000313" key="1">
    <source>
        <dbReference type="EMBL" id="KQH77713.1"/>
    </source>
</evidence>
<evidence type="ECO:0000313" key="2">
    <source>
        <dbReference type="Proteomes" id="UP000051677"/>
    </source>
</evidence>
<dbReference type="OrthoDB" id="4669405at2"/>
<comment type="caution">
    <text evidence="1">The sequence shown here is derived from an EMBL/GenBank/DDBJ whole genome shotgun (WGS) entry which is preliminary data.</text>
</comment>
<dbReference type="Gene3D" id="1.10.10.1120">
    <property type="entry name" value="Lysin B, C-terminal linker domain"/>
    <property type="match status" value="1"/>
</dbReference>
<dbReference type="AlphaFoldDB" id="A0A0Q2LP91"/>
<dbReference type="InterPro" id="IPR029058">
    <property type="entry name" value="AB_hydrolase_fold"/>
</dbReference>
<organism evidence="1 2">
    <name type="scientific">Mycobacterium gordonae</name>
    <dbReference type="NCBI Taxonomy" id="1778"/>
    <lineage>
        <taxon>Bacteria</taxon>
        <taxon>Bacillati</taxon>
        <taxon>Actinomycetota</taxon>
        <taxon>Actinomycetes</taxon>
        <taxon>Mycobacteriales</taxon>
        <taxon>Mycobacteriaceae</taxon>
        <taxon>Mycobacterium</taxon>
    </lineage>
</organism>
<dbReference type="RefSeq" id="WP_055579373.1">
    <property type="nucleotide sequence ID" value="NZ_LKTM01000307.1"/>
</dbReference>
<gene>
    <name evidence="1" type="ORF">AO501_23650</name>
</gene>
<dbReference type="EMBL" id="LKTM01000307">
    <property type="protein sequence ID" value="KQH77713.1"/>
    <property type="molecule type" value="Genomic_DNA"/>
</dbReference>
<dbReference type="InterPro" id="IPR041855">
    <property type="entry name" value="Lysin_B_C_ter"/>
</dbReference>
<protein>
    <submittedName>
        <fullName evidence="1">Uncharacterized protein</fullName>
    </submittedName>
</protein>
<dbReference type="STRING" id="1778.A9W97_02845"/>